<evidence type="ECO:0000256" key="3">
    <source>
        <dbReference type="PROSITE-ProRule" id="PRU00284"/>
    </source>
</evidence>
<dbReference type="PROSITE" id="PS50111">
    <property type="entry name" value="CHEMOTAXIS_TRANSDUC_2"/>
    <property type="match status" value="1"/>
</dbReference>
<dbReference type="Proteomes" id="UP000663722">
    <property type="component" value="Chromosome"/>
</dbReference>
<dbReference type="InterPro" id="IPR004090">
    <property type="entry name" value="Chemotax_Me-accpt_rcpt"/>
</dbReference>
<keyword evidence="3" id="KW-0807">Transducer</keyword>
<dbReference type="InterPro" id="IPR051310">
    <property type="entry name" value="MCP_chemotaxis"/>
</dbReference>
<accession>A0A975GLB8</accession>
<keyword evidence="7" id="KW-1185">Reference proteome</keyword>
<dbReference type="KEGG" id="dmm:dnm_016900"/>
<keyword evidence="4" id="KW-1133">Transmembrane helix</keyword>
<gene>
    <name evidence="6" type="ORF">dnm_016900</name>
</gene>
<comment type="similarity">
    <text evidence="2">Belongs to the methyl-accepting chemotaxis (MCP) protein family.</text>
</comment>
<dbReference type="PANTHER" id="PTHR43531:SF11">
    <property type="entry name" value="METHYL-ACCEPTING CHEMOTAXIS PROTEIN 3"/>
    <property type="match status" value="1"/>
</dbReference>
<feature type="domain" description="Methyl-accepting transducer" evidence="5">
    <location>
        <begin position="348"/>
        <end position="577"/>
    </location>
</feature>
<dbReference type="Gene3D" id="1.10.287.950">
    <property type="entry name" value="Methyl-accepting chemotaxis protein"/>
    <property type="match status" value="1"/>
</dbReference>
<evidence type="ECO:0000256" key="2">
    <source>
        <dbReference type="ARBA" id="ARBA00029447"/>
    </source>
</evidence>
<name>A0A975GLB8_9BACT</name>
<feature type="transmembrane region" description="Helical" evidence="4">
    <location>
        <begin position="20"/>
        <end position="43"/>
    </location>
</feature>
<sequence>MKMASRFSLFYKSIPAKLFLMNALTCTVFILIEGTVFFSFPYVEKELTRIFSGEIQQVIGNSVLGRELTRVIADTNFLMSRFYGREDILSAEGERLRGEIAAIMAGDHHARIKSSLGLYEEKVRNLLGQCEQINQARRDIEAADQKISTLLAEVNDIVSKKIRDKIIEGKDASVMEQLTFMISGYREILPQIAIYFAKADLRHFESPMEQKAAHPMLALTDDLRLRLRTLTSPDPDILSHGKQIRAEVDHYRELILEFHFKGRTLGVAIKEMNQAKETLLVIMSEMEADIARSARQGEQTLKDRIAGGILKISLFTLLVMLTVTVFTYLLSRAVTKSVRGVIRGLEHSSGGVITAAGHVSSSSQGLSQGTSEQAAFLQQTSAALEQMNEKVRQNADNAVQSWGLANHAVKNIESANMSMTRLLQFMEDITTATRKIQTIIKLIDELSFQTNLVALNASIESARAGEAGAGFSIVADEVRNLAVRSSEALCETSDIIEETVGKVTDGAKIVSEVNETFSVMELDTLRIGKMVKAVANDSDEQAMGISEINRAVGEVDKVIQNLAAGGEQLAGTAQEMKTYAGSMNSFVLALTKLLGKT</sequence>
<dbReference type="GO" id="GO:0007165">
    <property type="term" value="P:signal transduction"/>
    <property type="evidence" value="ECO:0007669"/>
    <property type="project" value="UniProtKB-KW"/>
</dbReference>
<dbReference type="GO" id="GO:0006935">
    <property type="term" value="P:chemotaxis"/>
    <property type="evidence" value="ECO:0007669"/>
    <property type="project" value="UniProtKB-KW"/>
</dbReference>
<dbReference type="AlphaFoldDB" id="A0A975GLB8"/>
<dbReference type="GO" id="GO:0005886">
    <property type="term" value="C:plasma membrane"/>
    <property type="evidence" value="ECO:0007669"/>
    <property type="project" value="TreeGrafter"/>
</dbReference>
<dbReference type="PRINTS" id="PR00260">
    <property type="entry name" value="CHEMTRNSDUCR"/>
</dbReference>
<evidence type="ECO:0000256" key="1">
    <source>
        <dbReference type="ARBA" id="ARBA00022500"/>
    </source>
</evidence>
<dbReference type="Pfam" id="PF00015">
    <property type="entry name" value="MCPsignal"/>
    <property type="match status" value="1"/>
</dbReference>
<evidence type="ECO:0000259" key="5">
    <source>
        <dbReference type="PROSITE" id="PS50111"/>
    </source>
</evidence>
<reference evidence="6" key="1">
    <citation type="journal article" date="2021" name="Microb. Physiol.">
        <title>Proteogenomic Insights into the Physiology of Marine, Sulfate-Reducing, Filamentous Desulfonema limicola and Desulfonema magnum.</title>
        <authorList>
            <person name="Schnaars V."/>
            <person name="Wohlbrand L."/>
            <person name="Scheve S."/>
            <person name="Hinrichs C."/>
            <person name="Reinhardt R."/>
            <person name="Rabus R."/>
        </authorList>
    </citation>
    <scope>NUCLEOTIDE SEQUENCE</scope>
    <source>
        <strain evidence="6">4be13</strain>
    </source>
</reference>
<evidence type="ECO:0000256" key="4">
    <source>
        <dbReference type="SAM" id="Phobius"/>
    </source>
</evidence>
<dbReference type="SUPFAM" id="SSF58104">
    <property type="entry name" value="Methyl-accepting chemotaxis protein (MCP) signaling domain"/>
    <property type="match status" value="1"/>
</dbReference>
<organism evidence="6 7">
    <name type="scientific">Desulfonema magnum</name>
    <dbReference type="NCBI Taxonomy" id="45655"/>
    <lineage>
        <taxon>Bacteria</taxon>
        <taxon>Pseudomonadati</taxon>
        <taxon>Thermodesulfobacteriota</taxon>
        <taxon>Desulfobacteria</taxon>
        <taxon>Desulfobacterales</taxon>
        <taxon>Desulfococcaceae</taxon>
        <taxon>Desulfonema</taxon>
    </lineage>
</organism>
<evidence type="ECO:0000313" key="7">
    <source>
        <dbReference type="Proteomes" id="UP000663722"/>
    </source>
</evidence>
<keyword evidence="1" id="KW-0145">Chemotaxis</keyword>
<keyword evidence="4" id="KW-0812">Transmembrane</keyword>
<dbReference type="SMART" id="SM00283">
    <property type="entry name" value="MA"/>
    <property type="match status" value="1"/>
</dbReference>
<feature type="transmembrane region" description="Helical" evidence="4">
    <location>
        <begin position="309"/>
        <end position="330"/>
    </location>
</feature>
<dbReference type="GO" id="GO:0004888">
    <property type="term" value="F:transmembrane signaling receptor activity"/>
    <property type="evidence" value="ECO:0007669"/>
    <property type="project" value="InterPro"/>
</dbReference>
<dbReference type="PANTHER" id="PTHR43531">
    <property type="entry name" value="PROTEIN ICFG"/>
    <property type="match status" value="1"/>
</dbReference>
<keyword evidence="4" id="KW-0472">Membrane</keyword>
<dbReference type="EMBL" id="CP061800">
    <property type="protein sequence ID" value="QTA85676.1"/>
    <property type="molecule type" value="Genomic_DNA"/>
</dbReference>
<evidence type="ECO:0000313" key="6">
    <source>
        <dbReference type="EMBL" id="QTA85676.1"/>
    </source>
</evidence>
<protein>
    <submittedName>
        <fullName evidence="6">Methyl-accepting chemotaxis protein domain-containing protein</fullName>
    </submittedName>
</protein>
<proteinExistence type="inferred from homology"/>
<dbReference type="InterPro" id="IPR004089">
    <property type="entry name" value="MCPsignal_dom"/>
</dbReference>